<dbReference type="InterPro" id="IPR019734">
    <property type="entry name" value="TPR_rpt"/>
</dbReference>
<dbReference type="GO" id="GO:0051301">
    <property type="term" value="P:cell division"/>
    <property type="evidence" value="ECO:0007669"/>
    <property type="project" value="TreeGrafter"/>
</dbReference>
<reference evidence="1" key="1">
    <citation type="submission" date="2018-05" db="EMBL/GenBank/DDBJ databases">
        <authorList>
            <person name="Lanie J.A."/>
            <person name="Ng W.-L."/>
            <person name="Kazmierczak K.M."/>
            <person name="Andrzejewski T.M."/>
            <person name="Davidsen T.M."/>
            <person name="Wayne K.J."/>
            <person name="Tettelin H."/>
            <person name="Glass J.I."/>
            <person name="Rusch D."/>
            <person name="Podicherti R."/>
            <person name="Tsui H.-C.T."/>
            <person name="Winkler M.E."/>
        </authorList>
    </citation>
    <scope>NUCLEOTIDE SEQUENCE</scope>
</reference>
<dbReference type="SMART" id="SM00028">
    <property type="entry name" value="TPR"/>
    <property type="match status" value="6"/>
</dbReference>
<dbReference type="Pfam" id="PF13469">
    <property type="entry name" value="Sulfotransfer_3"/>
    <property type="match status" value="1"/>
</dbReference>
<feature type="non-terminal residue" evidence="1">
    <location>
        <position position="490"/>
    </location>
</feature>
<organism evidence="1">
    <name type="scientific">marine metagenome</name>
    <dbReference type="NCBI Taxonomy" id="408172"/>
    <lineage>
        <taxon>unclassified sequences</taxon>
        <taxon>metagenomes</taxon>
        <taxon>ecological metagenomes</taxon>
    </lineage>
</organism>
<dbReference type="EMBL" id="UINC01037931">
    <property type="protein sequence ID" value="SVB34179.1"/>
    <property type="molecule type" value="Genomic_DNA"/>
</dbReference>
<dbReference type="PROSITE" id="PS50005">
    <property type="entry name" value="TPR"/>
    <property type="match status" value="2"/>
</dbReference>
<gene>
    <name evidence="1" type="ORF">METZ01_LOCUS187033</name>
</gene>
<sequence length="490" mass="55090">MGTDQAESAEVICADMLAQQPNDANVLCLSAKALIVLERFVDANARIEKAISLYPKFARPHEARGELLLAQGNLTDAAETFQHALRLDPNLQRSRIKLGQVFLLLGRADDAQALKDEFMELDQDNQDIAKAVELEKEEKFAEAEQIYRQILTRHPDNVSAMRLWALLGIKQKRFTEAEKFLRQAVKVAPEFGRAWNDLCGVQLEQENYDDLIQSANTLIKLKPRSFDGYIWLAAGTAASGKHEEAIGYYDKAIEIAPDHVGAMCGKGNACRAHGDQVGAIAAYKKSIEVNPLHAEAYWNLANLKTFRFEKAEVESMLALLEDERIPPEGIVQLNNALGLEFEGRKEYGRSFEFMDTCNKLRRETEFYDRVENEEKVDLSLQVFTADFFEENGGHGNPDPAPIFIVGLPRSGSTLLEQILSSHSQVDGTHELADIGKTIRSNPTLTTPATRYPVSVKNMDADEFKQLGDEYIERTRRHRGERAFFTDKNPN</sequence>
<dbReference type="SUPFAM" id="SSF48452">
    <property type="entry name" value="TPR-like"/>
    <property type="match status" value="2"/>
</dbReference>
<protein>
    <submittedName>
        <fullName evidence="1">Uncharacterized protein</fullName>
    </submittedName>
</protein>
<dbReference type="InterPro" id="IPR011990">
    <property type="entry name" value="TPR-like_helical_dom_sf"/>
</dbReference>
<name>A0A382D7S5_9ZZZZ</name>
<proteinExistence type="predicted"/>
<accession>A0A382D7S5</accession>
<dbReference type="Gene3D" id="1.25.40.10">
    <property type="entry name" value="Tetratricopeptide repeat domain"/>
    <property type="match status" value="2"/>
</dbReference>
<dbReference type="Pfam" id="PF13432">
    <property type="entry name" value="TPR_16"/>
    <property type="match status" value="3"/>
</dbReference>
<dbReference type="Gene3D" id="1.25.40.1040">
    <property type="match status" value="1"/>
</dbReference>
<dbReference type="PANTHER" id="PTHR12558:SF42">
    <property type="entry name" value="ANAPHASE-PROMOTING COMPLEX SUBUNIT 7"/>
    <property type="match status" value="1"/>
</dbReference>
<dbReference type="PANTHER" id="PTHR12558">
    <property type="entry name" value="CELL DIVISION CYCLE 16,23,27"/>
    <property type="match status" value="1"/>
</dbReference>
<dbReference type="SUPFAM" id="SSF52540">
    <property type="entry name" value="P-loop containing nucleoside triphosphate hydrolases"/>
    <property type="match status" value="1"/>
</dbReference>
<evidence type="ECO:0000313" key="1">
    <source>
        <dbReference type="EMBL" id="SVB34179.1"/>
    </source>
</evidence>
<dbReference type="AlphaFoldDB" id="A0A382D7S5"/>
<dbReference type="InterPro" id="IPR027417">
    <property type="entry name" value="P-loop_NTPase"/>
</dbReference>
<dbReference type="Pfam" id="PF13414">
    <property type="entry name" value="TPR_11"/>
    <property type="match status" value="1"/>
</dbReference>
<dbReference type="Gene3D" id="3.40.50.300">
    <property type="entry name" value="P-loop containing nucleotide triphosphate hydrolases"/>
    <property type="match status" value="1"/>
</dbReference>